<protein>
    <recommendedName>
        <fullName evidence="1">DUF58 domain-containing protein</fullName>
    </recommendedName>
</protein>
<gene>
    <name evidence="2" type="ordered locus">Msip34_2693</name>
</gene>
<keyword evidence="3" id="KW-1185">Reference proteome</keyword>
<feature type="domain" description="DUF58" evidence="1">
    <location>
        <begin position="47"/>
        <end position="251"/>
    </location>
</feature>
<evidence type="ECO:0000259" key="1">
    <source>
        <dbReference type="Pfam" id="PF01882"/>
    </source>
</evidence>
<dbReference type="Pfam" id="PF01882">
    <property type="entry name" value="DUF58"/>
    <property type="match status" value="1"/>
</dbReference>
<dbReference type="OrthoDB" id="8996492at2"/>
<dbReference type="PANTHER" id="PTHR33608:SF6">
    <property type="entry name" value="BLL2464 PROTEIN"/>
    <property type="match status" value="1"/>
</dbReference>
<dbReference type="STRING" id="582744.Msip34_2693"/>
<dbReference type="EMBL" id="CP001674">
    <property type="protein sequence ID" value="ACT51930.1"/>
    <property type="molecule type" value="Genomic_DNA"/>
</dbReference>
<evidence type="ECO:0000313" key="2">
    <source>
        <dbReference type="EMBL" id="ACT51930.1"/>
    </source>
</evidence>
<reference evidence="3" key="1">
    <citation type="submission" date="2009-07" db="EMBL/GenBank/DDBJ databases">
        <title>Complete sequence of chromosome of Methylovorus sp. SIP3-4.</title>
        <authorList>
            <person name="Lucas S."/>
            <person name="Copeland A."/>
            <person name="Lapidus A."/>
            <person name="Glavina del Rio T."/>
            <person name="Tice H."/>
            <person name="Bruce D."/>
            <person name="Goodwin L."/>
            <person name="Pitluck S."/>
            <person name="Clum A."/>
            <person name="Larimer F."/>
            <person name="Land M."/>
            <person name="Hauser L."/>
            <person name="Kyrpides N."/>
            <person name="Mikhailova N."/>
            <person name="Kayluzhnaya M."/>
            <person name="Chistoserdova L."/>
        </authorList>
    </citation>
    <scope>NUCLEOTIDE SEQUENCE [LARGE SCALE GENOMIC DNA]</scope>
    <source>
        <strain evidence="3">SIP3-4</strain>
    </source>
</reference>
<dbReference type="SUPFAM" id="SSF53300">
    <property type="entry name" value="vWA-like"/>
    <property type="match status" value="1"/>
</dbReference>
<evidence type="ECO:0000313" key="3">
    <source>
        <dbReference type="Proteomes" id="UP000002743"/>
    </source>
</evidence>
<dbReference type="InterPro" id="IPR002881">
    <property type="entry name" value="DUF58"/>
</dbReference>
<name>C6XBG0_METGS</name>
<dbReference type="Proteomes" id="UP000002743">
    <property type="component" value="Chromosome"/>
</dbReference>
<dbReference type="PANTHER" id="PTHR33608">
    <property type="entry name" value="BLL2464 PROTEIN"/>
    <property type="match status" value="1"/>
</dbReference>
<proteinExistence type="predicted"/>
<dbReference type="eggNOG" id="COG1721">
    <property type="taxonomic scope" value="Bacteria"/>
</dbReference>
<dbReference type="InterPro" id="IPR036465">
    <property type="entry name" value="vWFA_dom_sf"/>
</dbReference>
<sequence length="287" mass="33370" precursor="true">MAHDHEKAFRYRIPWRTKSMHLGDHRGTERGLGFEYRGNLPFVEYPDARRMDFRQSVRDPFEQVQVKLFNQDNTTPVYAVCDLSSSMQYGTHPRKLDSAIAIAESVAYSAWQAGDVFSLVSYHDQVDEAYSQPLSHHLASSLDLLAELRQFRRMQMGARGALEVSQYLSQQRGLVFWISDFHMPLHLIEETLNSLSRHQLVPVVLWDEAEFSKLPKFGIGNMLDPETGAMRTVFFRDYVRKQFMAAFAQRKTALEQLFLQFDSQPLFLSESFTPDVMTRYFDQYVSL</sequence>
<dbReference type="HOGENOM" id="CLU_1000440_0_0_4"/>
<reference evidence="2 3" key="2">
    <citation type="journal article" date="2011" name="J. Bacteriol.">
        <title>Genomes of three methylotrophs from a single niche uncover genetic and metabolic divergence of Methylophilaceae.</title>
        <authorList>
            <person name="Lapidus A."/>
            <person name="Clum A."/>
            <person name="Labutti K."/>
            <person name="Kaluzhnaya M.G."/>
            <person name="Lim S."/>
            <person name="Beck D.A."/>
            <person name="Glavina Del Rio T."/>
            <person name="Nolan M."/>
            <person name="Mavromatis K."/>
            <person name="Huntemann M."/>
            <person name="Lucas S."/>
            <person name="Lidstrom M.E."/>
            <person name="Ivanova N."/>
            <person name="Chistoserdova L."/>
        </authorList>
    </citation>
    <scope>NUCLEOTIDE SEQUENCE [LARGE SCALE GENOMIC DNA]</scope>
    <source>
        <strain evidence="2 3">SIP3-4</strain>
    </source>
</reference>
<dbReference type="AlphaFoldDB" id="C6XBG0"/>
<accession>C6XBG0</accession>
<dbReference type="RefSeq" id="WP_015831150.1">
    <property type="nucleotide sequence ID" value="NC_012969.1"/>
</dbReference>
<organism evidence="2 3">
    <name type="scientific">Methylovorus glucosotrophus (strain SIP3-4)</name>
    <dbReference type="NCBI Taxonomy" id="582744"/>
    <lineage>
        <taxon>Bacteria</taxon>
        <taxon>Pseudomonadati</taxon>
        <taxon>Pseudomonadota</taxon>
        <taxon>Betaproteobacteria</taxon>
        <taxon>Nitrosomonadales</taxon>
        <taxon>Methylophilaceae</taxon>
        <taxon>Methylovorus</taxon>
    </lineage>
</organism>
<dbReference type="KEGG" id="mei:Msip34_2693"/>